<dbReference type="GO" id="GO:0042026">
    <property type="term" value="P:protein refolding"/>
    <property type="evidence" value="ECO:0007669"/>
    <property type="project" value="TreeGrafter"/>
</dbReference>
<dbReference type="Pfam" id="PF00226">
    <property type="entry name" value="DnaJ"/>
    <property type="match status" value="1"/>
</dbReference>
<dbReference type="EMBL" id="FOVJ01000001">
    <property type="protein sequence ID" value="SFN39374.1"/>
    <property type="molecule type" value="Genomic_DNA"/>
</dbReference>
<dbReference type="PRINTS" id="PR00625">
    <property type="entry name" value="JDOMAIN"/>
</dbReference>
<dbReference type="Pfam" id="PF01556">
    <property type="entry name" value="DnaJ_C"/>
    <property type="match status" value="1"/>
</dbReference>
<dbReference type="SUPFAM" id="SSF49493">
    <property type="entry name" value="HSP40/DnaJ peptide-binding domain"/>
    <property type="match status" value="2"/>
</dbReference>
<dbReference type="InterPro" id="IPR018253">
    <property type="entry name" value="DnaJ_domain_CS"/>
</dbReference>
<reference evidence="6" key="1">
    <citation type="submission" date="2016-10" db="EMBL/GenBank/DDBJ databases">
        <authorList>
            <person name="Varghese N."/>
        </authorList>
    </citation>
    <scope>NUCLEOTIDE SEQUENCE [LARGE SCALE GENOMIC DNA]</scope>
    <source>
        <strain evidence="6">Nsp8</strain>
    </source>
</reference>
<dbReference type="SUPFAM" id="SSF46565">
    <property type="entry name" value="Chaperone J-domain"/>
    <property type="match status" value="1"/>
</dbReference>
<dbReference type="CDD" id="cd06257">
    <property type="entry name" value="DnaJ"/>
    <property type="match status" value="1"/>
</dbReference>
<evidence type="ECO:0000256" key="3">
    <source>
        <dbReference type="ARBA" id="ARBA00023186"/>
    </source>
</evidence>
<gene>
    <name evidence="5" type="ORF">SAMN05216386_0785</name>
</gene>
<sequence length="332" mass="36881">MEYKDYYKIMGVARDASQDDIKRAYRKLARKYHPDVSKEPQAEARFKELGEAYEVLKDPEKRVAYDQLGTNWKANQEFRPPPDWNAGFEFSERGFGGGDASQYSDFFESLFGRSFRSGYDAYGGAAGNASGGRGRGGASFHAPGEDHYAKIMIDLEDSYTGATRTITLQVPEVDVQGHVSTREHRLNVAIPRGIRPKQYIRLAGQGAPGRGQGKRGDLYLEIEFRQHSHYRVDGSDVYLDLPVAPWEAALGATVKVPTPEGIVELKIPAESATGRKLRLKGRGIPGKTPGDFYVVLRIVPPPANDEAAKAFYRGMAEQFKSFNPRARLGVQT</sequence>
<dbReference type="GO" id="GO:0051082">
    <property type="term" value="F:unfolded protein binding"/>
    <property type="evidence" value="ECO:0007669"/>
    <property type="project" value="InterPro"/>
</dbReference>
<dbReference type="Gene3D" id="2.60.260.20">
    <property type="entry name" value="Urease metallochaperone UreE, N-terminal domain"/>
    <property type="match status" value="2"/>
</dbReference>
<dbReference type="PROSITE" id="PS50076">
    <property type="entry name" value="DNAJ_2"/>
    <property type="match status" value="1"/>
</dbReference>
<evidence type="ECO:0000256" key="2">
    <source>
        <dbReference type="ARBA" id="ARBA00023125"/>
    </source>
</evidence>
<organism evidence="5 6">
    <name type="scientific">Nitrosospira briensis</name>
    <dbReference type="NCBI Taxonomy" id="35799"/>
    <lineage>
        <taxon>Bacteria</taxon>
        <taxon>Pseudomonadati</taxon>
        <taxon>Pseudomonadota</taxon>
        <taxon>Betaproteobacteria</taxon>
        <taxon>Nitrosomonadales</taxon>
        <taxon>Nitrosomonadaceae</taxon>
        <taxon>Nitrosospira</taxon>
    </lineage>
</organism>
<dbReference type="InterPro" id="IPR002939">
    <property type="entry name" value="DnaJ_C"/>
</dbReference>
<dbReference type="GO" id="GO:0005737">
    <property type="term" value="C:cytoplasm"/>
    <property type="evidence" value="ECO:0007669"/>
    <property type="project" value="TreeGrafter"/>
</dbReference>
<feature type="domain" description="J" evidence="4">
    <location>
        <begin position="5"/>
        <end position="69"/>
    </location>
</feature>
<keyword evidence="3" id="KW-0143">Chaperone</keyword>
<proteinExistence type="predicted"/>
<dbReference type="PANTHER" id="PTHR43096:SF52">
    <property type="entry name" value="DNAJ HOMOLOG 1, MITOCHONDRIAL-RELATED"/>
    <property type="match status" value="1"/>
</dbReference>
<accession>A0A1I4YMY7</accession>
<dbReference type="PANTHER" id="PTHR43096">
    <property type="entry name" value="DNAJ HOMOLOG 1, MITOCHONDRIAL-RELATED"/>
    <property type="match status" value="1"/>
</dbReference>
<dbReference type="OrthoDB" id="9779889at2"/>
<dbReference type="RefSeq" id="WP_074794851.1">
    <property type="nucleotide sequence ID" value="NZ_FOVJ01000001.1"/>
</dbReference>
<name>A0A1I4YMY7_9PROT</name>
<dbReference type="InterPro" id="IPR036869">
    <property type="entry name" value="J_dom_sf"/>
</dbReference>
<evidence type="ECO:0000313" key="5">
    <source>
        <dbReference type="EMBL" id="SFN39374.1"/>
    </source>
</evidence>
<evidence type="ECO:0000313" key="6">
    <source>
        <dbReference type="Proteomes" id="UP000183107"/>
    </source>
</evidence>
<evidence type="ECO:0000256" key="1">
    <source>
        <dbReference type="ARBA" id="ARBA00022490"/>
    </source>
</evidence>
<dbReference type="STRING" id="1266925.GCA_000619905_00039"/>
<dbReference type="FunFam" id="2.60.260.20:FF:000008">
    <property type="entry name" value="Curved DNA-binding protein"/>
    <property type="match status" value="1"/>
</dbReference>
<dbReference type="GO" id="GO:0003677">
    <property type="term" value="F:DNA binding"/>
    <property type="evidence" value="ECO:0007669"/>
    <property type="project" value="UniProtKB-KW"/>
</dbReference>
<dbReference type="Gene3D" id="1.10.287.110">
    <property type="entry name" value="DnaJ domain"/>
    <property type="match status" value="1"/>
</dbReference>
<dbReference type="SMART" id="SM00271">
    <property type="entry name" value="DnaJ"/>
    <property type="match status" value="1"/>
</dbReference>
<dbReference type="Proteomes" id="UP000183107">
    <property type="component" value="Unassembled WGS sequence"/>
</dbReference>
<protein>
    <submittedName>
        <fullName evidence="5">Curved DNA-binding protein</fullName>
    </submittedName>
</protein>
<evidence type="ECO:0000259" key="4">
    <source>
        <dbReference type="PROSITE" id="PS50076"/>
    </source>
</evidence>
<keyword evidence="1" id="KW-0963">Cytoplasm</keyword>
<keyword evidence="6" id="KW-1185">Reference proteome</keyword>
<dbReference type="AlphaFoldDB" id="A0A1I4YMY7"/>
<dbReference type="InterPro" id="IPR001623">
    <property type="entry name" value="DnaJ_domain"/>
</dbReference>
<dbReference type="CDD" id="cd10747">
    <property type="entry name" value="DnaJ_C"/>
    <property type="match status" value="1"/>
</dbReference>
<dbReference type="InterPro" id="IPR008971">
    <property type="entry name" value="HSP40/DnaJ_pept-bd"/>
</dbReference>
<dbReference type="PROSITE" id="PS00636">
    <property type="entry name" value="DNAJ_1"/>
    <property type="match status" value="1"/>
</dbReference>
<keyword evidence="2 5" id="KW-0238">DNA-binding</keyword>